<evidence type="ECO:0000256" key="1">
    <source>
        <dbReference type="SAM" id="MobiDB-lite"/>
    </source>
</evidence>
<gene>
    <name evidence="2" type="ORF">TM448A00583_0015</name>
</gene>
<reference evidence="2" key="1">
    <citation type="submission" date="2020-03" db="EMBL/GenBank/DDBJ databases">
        <title>The deep terrestrial virosphere.</title>
        <authorList>
            <person name="Holmfeldt K."/>
            <person name="Nilsson E."/>
            <person name="Simone D."/>
            <person name="Lopez-Fernandez M."/>
            <person name="Wu X."/>
            <person name="de Brujin I."/>
            <person name="Lundin D."/>
            <person name="Andersson A."/>
            <person name="Bertilsson S."/>
            <person name="Dopson M."/>
        </authorList>
    </citation>
    <scope>NUCLEOTIDE SEQUENCE</scope>
    <source>
        <strain evidence="2">TM448A00583</strain>
    </source>
</reference>
<organism evidence="2">
    <name type="scientific">viral metagenome</name>
    <dbReference type="NCBI Taxonomy" id="1070528"/>
    <lineage>
        <taxon>unclassified sequences</taxon>
        <taxon>metagenomes</taxon>
        <taxon>organismal metagenomes</taxon>
    </lineage>
</organism>
<protein>
    <submittedName>
        <fullName evidence="2">Uncharacterized protein</fullName>
    </submittedName>
</protein>
<accession>A0A6H1ZGC6</accession>
<dbReference type="AlphaFoldDB" id="A0A6H1ZGC6"/>
<sequence length="102" mass="11742">MPFKKGHRLSVGNKGGRRPTEKEEFWHLEKWKIDTFVNKLKEKIASGCYSIRDRWLLMALEGNVVMTKQAADKILADLHDVRGKDGEKLEGIIMFPSKKDAE</sequence>
<dbReference type="EMBL" id="MT144027">
    <property type="protein sequence ID" value="QJA46976.1"/>
    <property type="molecule type" value="Genomic_DNA"/>
</dbReference>
<feature type="region of interest" description="Disordered" evidence="1">
    <location>
        <begin position="1"/>
        <end position="22"/>
    </location>
</feature>
<evidence type="ECO:0000313" key="2">
    <source>
        <dbReference type="EMBL" id="QJA46976.1"/>
    </source>
</evidence>
<name>A0A6H1ZGC6_9ZZZZ</name>
<proteinExistence type="predicted"/>